<dbReference type="GO" id="GO:0004673">
    <property type="term" value="F:protein histidine kinase activity"/>
    <property type="evidence" value="ECO:0007669"/>
    <property type="project" value="UniProtKB-EC"/>
</dbReference>
<keyword evidence="7" id="KW-0547">Nucleotide-binding</keyword>
<keyword evidence="13" id="KW-0472">Membrane</keyword>
<name>A0A660CHJ7_9PSEU</name>
<evidence type="ECO:0000313" key="16">
    <source>
        <dbReference type="EMBL" id="TWH21019.1"/>
    </source>
</evidence>
<dbReference type="Pfam" id="PF02518">
    <property type="entry name" value="HATPase_c"/>
    <property type="match status" value="1"/>
</dbReference>
<evidence type="ECO:0000256" key="5">
    <source>
        <dbReference type="ARBA" id="ARBA00022679"/>
    </source>
</evidence>
<feature type="region of interest" description="Disordered" evidence="12">
    <location>
        <begin position="653"/>
        <end position="990"/>
    </location>
</feature>
<dbReference type="EMBL" id="VLJV01000001">
    <property type="protein sequence ID" value="TWH21019.1"/>
    <property type="molecule type" value="Genomic_DNA"/>
</dbReference>
<evidence type="ECO:0000256" key="9">
    <source>
        <dbReference type="ARBA" id="ARBA00022840"/>
    </source>
</evidence>
<evidence type="ECO:0000256" key="4">
    <source>
        <dbReference type="ARBA" id="ARBA00022553"/>
    </source>
</evidence>
<dbReference type="GO" id="GO:0016020">
    <property type="term" value="C:membrane"/>
    <property type="evidence" value="ECO:0007669"/>
    <property type="project" value="UniProtKB-SubCell"/>
</dbReference>
<dbReference type="Pfam" id="PF08376">
    <property type="entry name" value="NIT"/>
    <property type="match status" value="1"/>
</dbReference>
<dbReference type="InterPro" id="IPR050980">
    <property type="entry name" value="2C_sensor_his_kinase"/>
</dbReference>
<comment type="catalytic activity">
    <reaction evidence="1">
        <text>ATP + protein L-histidine = ADP + protein N-phospho-L-histidine.</text>
        <dbReference type="EC" id="2.7.13.3"/>
    </reaction>
</comment>
<dbReference type="SMART" id="SM00304">
    <property type="entry name" value="HAMP"/>
    <property type="match status" value="1"/>
</dbReference>
<sequence>MPRRSQAPRDEAADIERSGGRWRLRNWRLRTRLLVALLVPVVAMLVFAGLRVEGNLSSAHEYAQATERVRVDDTVAALVHELQRERDLTVRYVAGGRQGPAGDVMQQRQVVDDARGEFDKAFTAARPELPAQAIGSFEQWERRLEGLTDARYAGEHSQQPPGQVLTAYNELIAGLLDIGDQAAIDTADRQLARTYLAAGAVARVKDALSIRRALVAEALAAGAHDEQRGRALAGAEVQVDDARRDYAKFATSAQRRLLEDTLAPRVEETNPTAGAVLDGDLTADPRSWDQQATQAVDAAKEVEDSLRDEVRERSDALASSTRSHAVIDGAVILGVLILAGLLAVVIARSLVRPLRTLRTSALDVAHYRLPEAVKGILTDPDPKPEDAHRRSVEPVPVYSREEFGQVARAFDAVHGQAVRLAGEQAMLRENVNSMFVNLSRRSQDLVERQLTVLDRMEEHEQDPDVLGGLFELDHLATRMRRNSENLLVLAGQDVGRPLPGAVAAEEIIGAALSEVEHYQRINVAATPQIGVRGDIVGDLVHVISELFENATDYSPADTPVSVVSAVTQDGEWRIDITDRGAGMPEMEIRRANARLSEVPDVDVEVSRRMGLYVVARLARQHDIRVWLSAAELVGLTATVVVPSALITRADELASDSPVALEDAEEPDRQQARSVVFGPEPVRPARTALPSEPEPSEPLAPAGEPEPSEPAQVPAEIAEAGLVDADPAEHRPEPEFEPDVSSEVARPEPLAEPAPESEPSPAAPTEAEEAAMETPVRPREPEAPLPRRRTRAQEAARGAGEPAPDERETEEIRLPTRPPRLRSAAPPRDEPTTEELPRVVGSQHEMPPEPARPAEPADPESRPEPRPESRPEPEPWAELGTEHHSELGRDADAGRAATAPRGVAEPARVRPSREPEPDPAEQTDVSGWGPGPTWPMRDDDERSRGGAEQPDSRAAAQAPRPPAPAQQAPARQDEGLSADDDPDGVDAPTDRMAAYQRLVTRWFDPDAEVQDWLSEVAAVTPTGDHSQEHRGERNGSVPGRATDGRTQQASRADRAAADRVADRGPAEGLPANDTSANDTSANGAAANGVPAPGTPAGAGDDIHPRPAADDPTSIDRSPEAIRRRMASLQQGTAQGRHARSR</sequence>
<evidence type="ECO:0000313" key="17">
    <source>
        <dbReference type="Proteomes" id="UP000317303"/>
    </source>
</evidence>
<evidence type="ECO:0000256" key="2">
    <source>
        <dbReference type="ARBA" id="ARBA00004370"/>
    </source>
</evidence>
<comment type="caution">
    <text evidence="16">The sequence shown here is derived from an EMBL/GenBank/DDBJ whole genome shotgun (WGS) entry which is preliminary data.</text>
</comment>
<dbReference type="InterPro" id="IPR036890">
    <property type="entry name" value="HATPase_C_sf"/>
</dbReference>
<feature type="region of interest" description="Disordered" evidence="12">
    <location>
        <begin position="1013"/>
        <end position="1140"/>
    </location>
</feature>
<feature type="compositionally biased region" description="Basic and acidic residues" evidence="12">
    <location>
        <begin position="935"/>
        <end position="944"/>
    </location>
</feature>
<dbReference type="PANTHER" id="PTHR44936:SF9">
    <property type="entry name" value="SENSOR PROTEIN CREC"/>
    <property type="match status" value="1"/>
</dbReference>
<dbReference type="SMART" id="SM00387">
    <property type="entry name" value="HATPase_c"/>
    <property type="match status" value="1"/>
</dbReference>
<feature type="compositionally biased region" description="Pro residues" evidence="12">
    <location>
        <begin position="749"/>
        <end position="761"/>
    </location>
</feature>
<proteinExistence type="predicted"/>
<feature type="domain" description="Histidine kinase/HSP90-like ATPase" evidence="15">
    <location>
        <begin position="534"/>
        <end position="645"/>
    </location>
</feature>
<accession>A0A660CHJ7</accession>
<feature type="compositionally biased region" description="Low complexity" evidence="12">
    <location>
        <begin position="698"/>
        <end position="710"/>
    </location>
</feature>
<dbReference type="GO" id="GO:0000160">
    <property type="term" value="P:phosphorelay signal transduction system"/>
    <property type="evidence" value="ECO:0007669"/>
    <property type="project" value="UniProtKB-KW"/>
</dbReference>
<dbReference type="GO" id="GO:0005524">
    <property type="term" value="F:ATP binding"/>
    <property type="evidence" value="ECO:0007669"/>
    <property type="project" value="UniProtKB-KW"/>
</dbReference>
<evidence type="ECO:0000256" key="12">
    <source>
        <dbReference type="SAM" id="MobiDB-lite"/>
    </source>
</evidence>
<evidence type="ECO:0000256" key="6">
    <source>
        <dbReference type="ARBA" id="ARBA00022692"/>
    </source>
</evidence>
<evidence type="ECO:0000256" key="3">
    <source>
        <dbReference type="ARBA" id="ARBA00012438"/>
    </source>
</evidence>
<dbReference type="OrthoDB" id="3502710at2"/>
<dbReference type="Proteomes" id="UP000317303">
    <property type="component" value="Unassembled WGS sequence"/>
</dbReference>
<evidence type="ECO:0000256" key="10">
    <source>
        <dbReference type="ARBA" id="ARBA00022989"/>
    </source>
</evidence>
<evidence type="ECO:0000256" key="13">
    <source>
        <dbReference type="SAM" id="Phobius"/>
    </source>
</evidence>
<evidence type="ECO:0000256" key="8">
    <source>
        <dbReference type="ARBA" id="ARBA00022777"/>
    </source>
</evidence>
<feature type="compositionally biased region" description="Basic and acidic residues" evidence="12">
    <location>
        <begin position="826"/>
        <end position="836"/>
    </location>
</feature>
<dbReference type="InterPro" id="IPR013587">
    <property type="entry name" value="Nitrate/nitrite_sensing"/>
</dbReference>
<feature type="compositionally biased region" description="Basic and acidic residues" evidence="12">
    <location>
        <begin position="1050"/>
        <end position="1064"/>
    </location>
</feature>
<protein>
    <recommendedName>
        <fullName evidence="3">histidine kinase</fullName>
        <ecNumber evidence="3">2.7.13.3</ecNumber>
    </recommendedName>
</protein>
<keyword evidence="8 16" id="KW-0418">Kinase</keyword>
<keyword evidence="10 13" id="KW-1133">Transmembrane helix</keyword>
<keyword evidence="9" id="KW-0067">ATP-binding</keyword>
<dbReference type="EC" id="2.7.13.3" evidence="3"/>
<feature type="transmembrane region" description="Helical" evidence="13">
    <location>
        <begin position="329"/>
        <end position="351"/>
    </location>
</feature>
<dbReference type="InterPro" id="IPR003594">
    <property type="entry name" value="HATPase_dom"/>
</dbReference>
<keyword evidence="11" id="KW-0902">Two-component regulatory system</keyword>
<dbReference type="AlphaFoldDB" id="A0A660CHJ7"/>
<keyword evidence="4" id="KW-0597">Phosphoprotein</keyword>
<organism evidence="16 17">
    <name type="scientific">Prauserella rugosa</name>
    <dbReference type="NCBI Taxonomy" id="43354"/>
    <lineage>
        <taxon>Bacteria</taxon>
        <taxon>Bacillati</taxon>
        <taxon>Actinomycetota</taxon>
        <taxon>Actinomycetes</taxon>
        <taxon>Pseudonocardiales</taxon>
        <taxon>Pseudonocardiaceae</taxon>
        <taxon>Prauserella</taxon>
    </lineage>
</organism>
<feature type="domain" description="HAMP" evidence="14">
    <location>
        <begin position="348"/>
        <end position="422"/>
    </location>
</feature>
<evidence type="ECO:0000256" key="1">
    <source>
        <dbReference type="ARBA" id="ARBA00000085"/>
    </source>
</evidence>
<keyword evidence="17" id="KW-1185">Reference proteome</keyword>
<dbReference type="SUPFAM" id="SSF55874">
    <property type="entry name" value="ATPase domain of HSP90 chaperone/DNA topoisomerase II/histidine kinase"/>
    <property type="match status" value="1"/>
</dbReference>
<dbReference type="PANTHER" id="PTHR44936">
    <property type="entry name" value="SENSOR PROTEIN CREC"/>
    <property type="match status" value="1"/>
</dbReference>
<reference evidence="16 17" key="1">
    <citation type="submission" date="2019-07" db="EMBL/GenBank/DDBJ databases">
        <title>R&amp;d 2014.</title>
        <authorList>
            <person name="Klenk H.-P."/>
        </authorList>
    </citation>
    <scope>NUCLEOTIDE SEQUENCE [LARGE SCALE GENOMIC DNA]</scope>
    <source>
        <strain evidence="16 17">DSM 43194</strain>
    </source>
</reference>
<keyword evidence="5" id="KW-0808">Transferase</keyword>
<feature type="compositionally biased region" description="Basic and acidic residues" evidence="12">
    <location>
        <begin position="803"/>
        <end position="813"/>
    </location>
</feature>
<feature type="compositionally biased region" description="Basic and acidic residues" evidence="12">
    <location>
        <begin position="906"/>
        <end position="915"/>
    </location>
</feature>
<dbReference type="InterPro" id="IPR003660">
    <property type="entry name" value="HAMP_dom"/>
</dbReference>
<feature type="transmembrane region" description="Helical" evidence="13">
    <location>
        <begin position="625"/>
        <end position="646"/>
    </location>
</feature>
<dbReference type="Gene3D" id="6.10.340.10">
    <property type="match status" value="1"/>
</dbReference>
<comment type="subcellular location">
    <subcellularLocation>
        <location evidence="2">Membrane</location>
    </subcellularLocation>
</comment>
<evidence type="ECO:0000256" key="11">
    <source>
        <dbReference type="ARBA" id="ARBA00023012"/>
    </source>
</evidence>
<feature type="compositionally biased region" description="Basic and acidic residues" evidence="12">
    <location>
        <begin position="858"/>
        <end position="872"/>
    </location>
</feature>
<evidence type="ECO:0000259" key="15">
    <source>
        <dbReference type="SMART" id="SM00387"/>
    </source>
</evidence>
<keyword evidence="6 13" id="KW-0812">Transmembrane</keyword>
<feature type="compositionally biased region" description="Low complexity" evidence="12">
    <location>
        <begin position="1080"/>
        <end position="1098"/>
    </location>
</feature>
<feature type="transmembrane region" description="Helical" evidence="13">
    <location>
        <begin position="31"/>
        <end position="50"/>
    </location>
</feature>
<dbReference type="RefSeq" id="WP_051757801.1">
    <property type="nucleotide sequence ID" value="NZ_JOIJ01000007.1"/>
</dbReference>
<dbReference type="Gene3D" id="3.30.565.10">
    <property type="entry name" value="Histidine kinase-like ATPase, C-terminal domain"/>
    <property type="match status" value="1"/>
</dbReference>
<gene>
    <name evidence="16" type="ORF">JD82_02870</name>
</gene>
<feature type="compositionally biased region" description="Basic and acidic residues" evidence="12">
    <location>
        <begin position="879"/>
        <end position="892"/>
    </location>
</feature>
<evidence type="ECO:0000259" key="14">
    <source>
        <dbReference type="SMART" id="SM00304"/>
    </source>
</evidence>
<evidence type="ECO:0000256" key="7">
    <source>
        <dbReference type="ARBA" id="ARBA00022741"/>
    </source>
</evidence>